<reference evidence="3 4" key="1">
    <citation type="submission" date="2017-06" db="EMBL/GenBank/DDBJ databases">
        <title>Draft genome sequence of a variant of Elsinoe murrayae.</title>
        <authorList>
            <person name="Cheng Q."/>
        </authorList>
    </citation>
    <scope>NUCLEOTIDE SEQUENCE [LARGE SCALE GENOMIC DNA]</scope>
    <source>
        <strain evidence="3 4">CQ-2017a</strain>
    </source>
</reference>
<feature type="compositionally biased region" description="Basic and acidic residues" evidence="2">
    <location>
        <begin position="270"/>
        <end position="286"/>
    </location>
</feature>
<protein>
    <submittedName>
        <fullName evidence="3">Uncharacterized protein</fullName>
    </submittedName>
</protein>
<gene>
    <name evidence="3" type="ORF">CAC42_6308</name>
</gene>
<accession>A0A2K1QTY7</accession>
<feature type="region of interest" description="Disordered" evidence="2">
    <location>
        <begin position="1"/>
        <end position="49"/>
    </location>
</feature>
<keyword evidence="1" id="KW-0175">Coiled coil</keyword>
<keyword evidence="4" id="KW-1185">Reference proteome</keyword>
<evidence type="ECO:0000256" key="2">
    <source>
        <dbReference type="SAM" id="MobiDB-lite"/>
    </source>
</evidence>
<organism evidence="3 4">
    <name type="scientific">Sphaceloma murrayae</name>
    <dbReference type="NCBI Taxonomy" id="2082308"/>
    <lineage>
        <taxon>Eukaryota</taxon>
        <taxon>Fungi</taxon>
        <taxon>Dikarya</taxon>
        <taxon>Ascomycota</taxon>
        <taxon>Pezizomycotina</taxon>
        <taxon>Dothideomycetes</taxon>
        <taxon>Dothideomycetidae</taxon>
        <taxon>Myriangiales</taxon>
        <taxon>Elsinoaceae</taxon>
        <taxon>Sphaceloma</taxon>
    </lineage>
</organism>
<feature type="coiled-coil region" evidence="1">
    <location>
        <begin position="62"/>
        <end position="142"/>
    </location>
</feature>
<name>A0A2K1QTY7_9PEZI</name>
<sequence>MFSPTAAHQLFTPLSPNPNALHSPSLSGSPLGGSPYRLPALPRPSSGDLVSGIVDKFNSLSVTDREEEKARYERQIAKLKAALDRASMAREEAETEAAGLRDTLLGLQEERVVEREGFRGRIGELEKKYDKAKDRFKMQRAKNEEAIHVLKTDFMEKEKGHWRNVAMAQEAEEWERKLRIDYQGLLDFVELERRFEAESLRGEQTPGEVAPHQLQMKEDVETAIQEVDVDVDMEKVTVAQDRQSRQATESNAEFTRPTSRGSEAAEDSENERLMAQRSSDSLREVTPEGPPSMPIRPFATPAKQVLRVPVDFGDVEDKENRAPVTVSDALKTPVTIDRAAALAAIEYRRGRARSFMNAQMTPKTLSLADKRDVSAPAMVTMTVGRKR</sequence>
<dbReference type="EMBL" id="NKHZ01000041">
    <property type="protein sequence ID" value="PNS18491.1"/>
    <property type="molecule type" value="Genomic_DNA"/>
</dbReference>
<dbReference type="Proteomes" id="UP000243797">
    <property type="component" value="Unassembled WGS sequence"/>
</dbReference>
<evidence type="ECO:0000313" key="4">
    <source>
        <dbReference type="Proteomes" id="UP000243797"/>
    </source>
</evidence>
<comment type="caution">
    <text evidence="3">The sequence shown here is derived from an EMBL/GenBank/DDBJ whole genome shotgun (WGS) entry which is preliminary data.</text>
</comment>
<proteinExistence type="predicted"/>
<dbReference type="AlphaFoldDB" id="A0A2K1QTY7"/>
<feature type="compositionally biased region" description="Low complexity" evidence="2">
    <location>
        <begin position="21"/>
        <end position="35"/>
    </location>
</feature>
<dbReference type="OrthoDB" id="2013972at2759"/>
<feature type="region of interest" description="Disordered" evidence="2">
    <location>
        <begin position="237"/>
        <end position="300"/>
    </location>
</feature>
<feature type="compositionally biased region" description="Polar residues" evidence="2">
    <location>
        <begin position="245"/>
        <end position="261"/>
    </location>
</feature>
<evidence type="ECO:0000313" key="3">
    <source>
        <dbReference type="EMBL" id="PNS18491.1"/>
    </source>
</evidence>
<dbReference type="InParanoid" id="A0A2K1QTY7"/>
<dbReference type="STRING" id="2082308.A0A2K1QTY7"/>
<evidence type="ECO:0000256" key="1">
    <source>
        <dbReference type="SAM" id="Coils"/>
    </source>
</evidence>